<comment type="caution">
    <text evidence="2">The sequence shown here is derived from an EMBL/GenBank/DDBJ whole genome shotgun (WGS) entry which is preliminary data.</text>
</comment>
<gene>
    <name evidence="2" type="ORF">G3M58_06830</name>
</gene>
<feature type="non-terminal residue" evidence="2">
    <location>
        <position position="66"/>
    </location>
</feature>
<feature type="transmembrane region" description="Helical" evidence="1">
    <location>
        <begin position="22"/>
        <end position="42"/>
    </location>
</feature>
<name>A0A6G3WKW1_9ACTN</name>
<protein>
    <submittedName>
        <fullName evidence="2">Iron ABC transporter permease</fullName>
    </submittedName>
</protein>
<keyword evidence="1" id="KW-0472">Membrane</keyword>
<reference evidence="2" key="1">
    <citation type="submission" date="2020-01" db="EMBL/GenBank/DDBJ databases">
        <title>Insect and environment-associated Actinomycetes.</title>
        <authorList>
            <person name="Currrie C."/>
            <person name="Chevrette M."/>
            <person name="Carlson C."/>
            <person name="Stubbendieck R."/>
            <person name="Wendt-Pienkowski E."/>
        </authorList>
    </citation>
    <scope>NUCLEOTIDE SEQUENCE</scope>
    <source>
        <strain evidence="2">SID7499</strain>
    </source>
</reference>
<evidence type="ECO:0000256" key="1">
    <source>
        <dbReference type="SAM" id="Phobius"/>
    </source>
</evidence>
<proteinExistence type="predicted"/>
<accession>A0A6G3WKW1</accession>
<sequence length="66" mass="6828">MTTLDTRTPPDAVTRRPAGVRLLWLLLSVLALAAVMVASVALGSRDVPWSDVVAALGGADDTLGRA</sequence>
<keyword evidence="1" id="KW-1133">Transmembrane helix</keyword>
<evidence type="ECO:0000313" key="2">
    <source>
        <dbReference type="EMBL" id="NEE06146.1"/>
    </source>
</evidence>
<dbReference type="EMBL" id="JAAGMN010000672">
    <property type="protein sequence ID" value="NEE06146.1"/>
    <property type="molecule type" value="Genomic_DNA"/>
</dbReference>
<keyword evidence="1" id="KW-0812">Transmembrane</keyword>
<organism evidence="2">
    <name type="scientific">Streptomyces sp. SID7499</name>
    <dbReference type="NCBI Taxonomy" id="2706086"/>
    <lineage>
        <taxon>Bacteria</taxon>
        <taxon>Bacillati</taxon>
        <taxon>Actinomycetota</taxon>
        <taxon>Actinomycetes</taxon>
        <taxon>Kitasatosporales</taxon>
        <taxon>Streptomycetaceae</taxon>
        <taxon>Streptomyces</taxon>
    </lineage>
</organism>
<dbReference type="AlphaFoldDB" id="A0A6G3WKW1"/>